<evidence type="ECO:0000313" key="3">
    <source>
        <dbReference type="RefSeq" id="XP_015182834.1"/>
    </source>
</evidence>
<dbReference type="PANTHER" id="PTHR11008">
    <property type="entry name" value="PROTEIN TAKEOUT-LIKE PROTEIN"/>
    <property type="match status" value="1"/>
</dbReference>
<dbReference type="GeneID" id="107069540"/>
<keyword evidence="2" id="KW-1185">Reference proteome</keyword>
<sequence>MFVKIFVVFLLITIATSKIPSYIHVCGRRNPNFSECARKSILALREKLAEGMPEFNVPSTKTFVLNNISFVNQTDFIVSSKKAMIYGVHAFELPKLDVDLKKKYFHGNFKFETLLIESDCNFYTKIVVPITGRETLKAFAHNVTADVVLKFRYTMKDGKKWIHFDSVNVKMDIKKIDINIKKTAENKNSVLSITINTILGTNKADIIRVVKPNIERDIAKNILTISNNIVSSYPLDEISPDRE</sequence>
<gene>
    <name evidence="3" type="primary">LOC107069540</name>
</gene>
<name>A0ABM1IRJ7_POLDO</name>
<keyword evidence="1" id="KW-0732">Signal</keyword>
<dbReference type="InterPro" id="IPR038606">
    <property type="entry name" value="To_sf"/>
</dbReference>
<organism evidence="2 3">
    <name type="scientific">Polistes dominula</name>
    <name type="common">European paper wasp</name>
    <name type="synonym">Vespa dominula</name>
    <dbReference type="NCBI Taxonomy" id="743375"/>
    <lineage>
        <taxon>Eukaryota</taxon>
        <taxon>Metazoa</taxon>
        <taxon>Ecdysozoa</taxon>
        <taxon>Arthropoda</taxon>
        <taxon>Hexapoda</taxon>
        <taxon>Insecta</taxon>
        <taxon>Pterygota</taxon>
        <taxon>Neoptera</taxon>
        <taxon>Endopterygota</taxon>
        <taxon>Hymenoptera</taxon>
        <taxon>Apocrita</taxon>
        <taxon>Aculeata</taxon>
        <taxon>Vespoidea</taxon>
        <taxon>Vespidae</taxon>
        <taxon>Polistinae</taxon>
        <taxon>Polistini</taxon>
        <taxon>Polistes</taxon>
    </lineage>
</organism>
<dbReference type="RefSeq" id="XP_015182834.1">
    <property type="nucleotide sequence ID" value="XM_015327348.1"/>
</dbReference>
<dbReference type="Pfam" id="PF06585">
    <property type="entry name" value="JHBP"/>
    <property type="match status" value="1"/>
</dbReference>
<evidence type="ECO:0000313" key="2">
    <source>
        <dbReference type="Proteomes" id="UP000694924"/>
    </source>
</evidence>
<feature type="signal peptide" evidence="1">
    <location>
        <begin position="1"/>
        <end position="17"/>
    </location>
</feature>
<protein>
    <submittedName>
        <fullName evidence="3">Uncharacterized protein LOC107069540</fullName>
    </submittedName>
</protein>
<dbReference type="PANTHER" id="PTHR11008:SF39">
    <property type="entry name" value="CIRCADIAN CLOCK-CONTROLLED PROTEIN-LIKE PROTEIN"/>
    <property type="match status" value="1"/>
</dbReference>
<dbReference type="Gene3D" id="3.15.10.30">
    <property type="entry name" value="Haemolymph juvenile hormone binding protein"/>
    <property type="match status" value="1"/>
</dbReference>
<dbReference type="Proteomes" id="UP000694924">
    <property type="component" value="Unplaced"/>
</dbReference>
<dbReference type="SMART" id="SM00700">
    <property type="entry name" value="JHBP"/>
    <property type="match status" value="1"/>
</dbReference>
<evidence type="ECO:0000256" key="1">
    <source>
        <dbReference type="SAM" id="SignalP"/>
    </source>
</evidence>
<accession>A0ABM1IRJ7</accession>
<feature type="chain" id="PRO_5045746452" evidence="1">
    <location>
        <begin position="18"/>
        <end position="243"/>
    </location>
</feature>
<dbReference type="InterPro" id="IPR010562">
    <property type="entry name" value="Haemolymph_juvenile_hormone-bd"/>
</dbReference>
<proteinExistence type="predicted"/>
<reference evidence="3" key="1">
    <citation type="submission" date="2025-08" db="UniProtKB">
        <authorList>
            <consortium name="RefSeq"/>
        </authorList>
    </citation>
    <scope>IDENTIFICATION</scope>
    <source>
        <tissue evidence="3">Whole body</tissue>
    </source>
</reference>